<dbReference type="AlphaFoldDB" id="A0A1G8Y130"/>
<evidence type="ECO:0000313" key="3">
    <source>
        <dbReference type="Proteomes" id="UP000199580"/>
    </source>
</evidence>
<dbReference type="SMART" id="SM00530">
    <property type="entry name" value="HTH_XRE"/>
    <property type="match status" value="1"/>
</dbReference>
<feature type="domain" description="HTH cro/C1-type" evidence="1">
    <location>
        <begin position="16"/>
        <end position="70"/>
    </location>
</feature>
<dbReference type="RefSeq" id="WP_245699397.1">
    <property type="nucleotide sequence ID" value="NZ_BKAI01000011.1"/>
</dbReference>
<dbReference type="Pfam" id="PF01381">
    <property type="entry name" value="HTH_3"/>
    <property type="match status" value="1"/>
</dbReference>
<dbReference type="EMBL" id="FNEZ01000003">
    <property type="protein sequence ID" value="SDJ96518.1"/>
    <property type="molecule type" value="Genomic_DNA"/>
</dbReference>
<protein>
    <submittedName>
        <fullName evidence="2">DNA-binding transcriptional regulator, XRE-family HTH domain</fullName>
    </submittedName>
</protein>
<evidence type="ECO:0000259" key="1">
    <source>
        <dbReference type="PROSITE" id="PS50943"/>
    </source>
</evidence>
<gene>
    <name evidence="2" type="ORF">SAMN04487935_2149</name>
</gene>
<organism evidence="2 3">
    <name type="scientific">Flavobacterium noncentrifugens</name>
    <dbReference type="NCBI Taxonomy" id="1128970"/>
    <lineage>
        <taxon>Bacteria</taxon>
        <taxon>Pseudomonadati</taxon>
        <taxon>Bacteroidota</taxon>
        <taxon>Flavobacteriia</taxon>
        <taxon>Flavobacteriales</taxon>
        <taxon>Flavobacteriaceae</taxon>
        <taxon>Flavobacterium</taxon>
    </lineage>
</organism>
<dbReference type="InterPro" id="IPR001387">
    <property type="entry name" value="Cro/C1-type_HTH"/>
</dbReference>
<dbReference type="Gene3D" id="1.10.260.40">
    <property type="entry name" value="lambda repressor-like DNA-binding domains"/>
    <property type="match status" value="1"/>
</dbReference>
<evidence type="ECO:0000313" key="2">
    <source>
        <dbReference type="EMBL" id="SDJ96518.1"/>
    </source>
</evidence>
<keyword evidence="2" id="KW-0238">DNA-binding</keyword>
<reference evidence="2 3" key="1">
    <citation type="submission" date="2016-10" db="EMBL/GenBank/DDBJ databases">
        <authorList>
            <person name="de Groot N.N."/>
        </authorList>
    </citation>
    <scope>NUCLEOTIDE SEQUENCE [LARGE SCALE GENOMIC DNA]</scope>
    <source>
        <strain evidence="2 3">CGMCC 1.10076</strain>
    </source>
</reference>
<dbReference type="GO" id="GO:0003677">
    <property type="term" value="F:DNA binding"/>
    <property type="evidence" value="ECO:0007669"/>
    <property type="project" value="UniProtKB-KW"/>
</dbReference>
<name>A0A1G8Y130_9FLAO</name>
<dbReference type="CDD" id="cd00093">
    <property type="entry name" value="HTH_XRE"/>
    <property type="match status" value="1"/>
</dbReference>
<dbReference type="InterPro" id="IPR010982">
    <property type="entry name" value="Lambda_DNA-bd_dom_sf"/>
</dbReference>
<dbReference type="SUPFAM" id="SSF47413">
    <property type="entry name" value="lambda repressor-like DNA-binding domains"/>
    <property type="match status" value="1"/>
</dbReference>
<sequence length="72" mass="8328">MKTNEKIFLKRLGSAIRMEREKLNISQEALGLEIGISKNQVGRIERAEHATSITILYKLAIFFQIEIKSFFD</sequence>
<keyword evidence="3" id="KW-1185">Reference proteome</keyword>
<accession>A0A1G8Y130</accession>
<dbReference type="Proteomes" id="UP000199580">
    <property type="component" value="Unassembled WGS sequence"/>
</dbReference>
<dbReference type="PROSITE" id="PS50943">
    <property type="entry name" value="HTH_CROC1"/>
    <property type="match status" value="1"/>
</dbReference>
<proteinExistence type="predicted"/>